<feature type="compositionally biased region" description="Polar residues" evidence="1">
    <location>
        <begin position="149"/>
        <end position="159"/>
    </location>
</feature>
<proteinExistence type="predicted"/>
<evidence type="ECO:0000313" key="3">
    <source>
        <dbReference type="Proteomes" id="UP000005408"/>
    </source>
</evidence>
<dbReference type="Proteomes" id="UP000005408">
    <property type="component" value="Unassembled WGS sequence"/>
</dbReference>
<feature type="compositionally biased region" description="Polar residues" evidence="1">
    <location>
        <begin position="112"/>
        <end position="141"/>
    </location>
</feature>
<feature type="region of interest" description="Disordered" evidence="1">
    <location>
        <begin position="102"/>
        <end position="160"/>
    </location>
</feature>
<protein>
    <submittedName>
        <fullName evidence="2">Uncharacterized protein</fullName>
    </submittedName>
</protein>
<name>A0A8W8MT36_MAGGI</name>
<reference evidence="2" key="1">
    <citation type="submission" date="2022-08" db="UniProtKB">
        <authorList>
            <consortium name="EnsemblMetazoa"/>
        </authorList>
    </citation>
    <scope>IDENTIFICATION</scope>
    <source>
        <strain evidence="2">05x7-T-G4-1.051#20</strain>
    </source>
</reference>
<dbReference type="EnsemblMetazoa" id="G34410.1">
    <property type="protein sequence ID" value="G34410.1:cds"/>
    <property type="gene ID" value="G34410"/>
</dbReference>
<keyword evidence="3" id="KW-1185">Reference proteome</keyword>
<sequence>MAESNQSKNFVKDEDINEYSPIFDDFTTEWIGDQEFSVASFNEGDFMGKEGRKRKLEVDFSCEGQSQAKKPRLSEENLILSTFRENFPEKFQKFELKMITSSESSFSKPSDETPNSQPSDETPNSQPTEEISNNSTISTPKPTDEESANQEIDQYSPQSPELFIPAPTTQYVLQSELLALAELVDSIRVDLLQTSTLNLGVYVLHEHTIRTIKSRYEKSGRSLKYYVPAIVQGETTTKNISTFKKTLIESLKPGRH</sequence>
<dbReference type="AlphaFoldDB" id="A0A8W8MT36"/>
<evidence type="ECO:0000256" key="1">
    <source>
        <dbReference type="SAM" id="MobiDB-lite"/>
    </source>
</evidence>
<evidence type="ECO:0000313" key="2">
    <source>
        <dbReference type="EnsemblMetazoa" id="G34410.1:cds"/>
    </source>
</evidence>
<organism evidence="2 3">
    <name type="scientific">Magallana gigas</name>
    <name type="common">Pacific oyster</name>
    <name type="synonym">Crassostrea gigas</name>
    <dbReference type="NCBI Taxonomy" id="29159"/>
    <lineage>
        <taxon>Eukaryota</taxon>
        <taxon>Metazoa</taxon>
        <taxon>Spiralia</taxon>
        <taxon>Lophotrochozoa</taxon>
        <taxon>Mollusca</taxon>
        <taxon>Bivalvia</taxon>
        <taxon>Autobranchia</taxon>
        <taxon>Pteriomorphia</taxon>
        <taxon>Ostreida</taxon>
        <taxon>Ostreoidea</taxon>
        <taxon>Ostreidae</taxon>
        <taxon>Magallana</taxon>
    </lineage>
</organism>
<accession>A0A8W8MT36</accession>